<accession>A0A7K0FJF0</accession>
<organism evidence="1 2">
    <name type="scientific">Pedobacter puniceum</name>
    <dbReference type="NCBI Taxonomy" id="2666136"/>
    <lineage>
        <taxon>Bacteria</taxon>
        <taxon>Pseudomonadati</taxon>
        <taxon>Bacteroidota</taxon>
        <taxon>Sphingobacteriia</taxon>
        <taxon>Sphingobacteriales</taxon>
        <taxon>Sphingobacteriaceae</taxon>
        <taxon>Pedobacter</taxon>
    </lineage>
</organism>
<evidence type="ECO:0000313" key="2">
    <source>
        <dbReference type="Proteomes" id="UP000462931"/>
    </source>
</evidence>
<evidence type="ECO:0000313" key="1">
    <source>
        <dbReference type="EMBL" id="MRX46104.1"/>
    </source>
</evidence>
<dbReference type="PROSITE" id="PS51257">
    <property type="entry name" value="PROKAR_LIPOPROTEIN"/>
    <property type="match status" value="1"/>
</dbReference>
<gene>
    <name evidence="1" type="ORF">GJJ64_02785</name>
</gene>
<reference evidence="1 2" key="1">
    <citation type="submission" date="2019-11" db="EMBL/GenBank/DDBJ databases">
        <authorList>
            <person name="Cheng Q."/>
            <person name="Yang Z."/>
        </authorList>
    </citation>
    <scope>NUCLEOTIDE SEQUENCE [LARGE SCALE GENOMIC DNA]</scope>
    <source>
        <strain evidence="1 2">HX-22-1</strain>
    </source>
</reference>
<dbReference type="AlphaFoldDB" id="A0A7K0FJF0"/>
<evidence type="ECO:0008006" key="3">
    <source>
        <dbReference type="Google" id="ProtNLM"/>
    </source>
</evidence>
<protein>
    <recommendedName>
        <fullName evidence="3">Lipoprotein</fullName>
    </recommendedName>
</protein>
<sequence length="217" mass="24775">MKYNFYFIILVFLIACNSDKPKHESTQEDSVKTQKSLDVKNKIYFQDKSLYSKAFVSELIEKGYTSPIKIIDDYLLVKGDTVYFPTNLKLNKEYKFFATDSNQNLELKVRRINYTTLNFNLTSKNNDTLLFSKSGSADLSVYFFLASEVPNDDETGSSYGANEYTGRIDNCELKIGIGIGKDEQGRLRAYIDQNCDNKSNILELNGNKTFRTGKNAL</sequence>
<dbReference type="RefSeq" id="WP_154286232.1">
    <property type="nucleotide sequence ID" value="NZ_WKJI01000001.1"/>
</dbReference>
<dbReference type="Proteomes" id="UP000462931">
    <property type="component" value="Unassembled WGS sequence"/>
</dbReference>
<dbReference type="EMBL" id="WKJI01000001">
    <property type="protein sequence ID" value="MRX46104.1"/>
    <property type="molecule type" value="Genomic_DNA"/>
</dbReference>
<name>A0A7K0FJF0_9SPHI</name>
<proteinExistence type="predicted"/>
<keyword evidence="2" id="KW-1185">Reference proteome</keyword>
<comment type="caution">
    <text evidence="1">The sequence shown here is derived from an EMBL/GenBank/DDBJ whole genome shotgun (WGS) entry which is preliminary data.</text>
</comment>